<feature type="transmembrane region" description="Helical" evidence="1">
    <location>
        <begin position="263"/>
        <end position="282"/>
    </location>
</feature>
<evidence type="ECO:0000259" key="2">
    <source>
        <dbReference type="Pfam" id="PF04235"/>
    </source>
</evidence>
<feature type="transmembrane region" description="Helical" evidence="1">
    <location>
        <begin position="337"/>
        <end position="356"/>
    </location>
</feature>
<dbReference type="OrthoDB" id="9807744at2"/>
<gene>
    <name evidence="3" type="ORF">BFC18_05630</name>
</gene>
<name>A0A1E7ZEI3_9ALTE</name>
<organism evidence="3 4">
    <name type="scientific">Alteromonas confluentis</name>
    <dbReference type="NCBI Taxonomy" id="1656094"/>
    <lineage>
        <taxon>Bacteria</taxon>
        <taxon>Pseudomonadati</taxon>
        <taxon>Pseudomonadota</taxon>
        <taxon>Gammaproteobacteria</taxon>
        <taxon>Alteromonadales</taxon>
        <taxon>Alteromonadaceae</taxon>
        <taxon>Alteromonas/Salinimonas group</taxon>
        <taxon>Alteromonas</taxon>
    </lineage>
</organism>
<evidence type="ECO:0000256" key="1">
    <source>
        <dbReference type="SAM" id="Phobius"/>
    </source>
</evidence>
<keyword evidence="1" id="KW-1133">Transmembrane helix</keyword>
<feature type="transmembrane region" description="Helical" evidence="1">
    <location>
        <begin position="236"/>
        <end position="257"/>
    </location>
</feature>
<dbReference type="STRING" id="1656094.BFC18_05630"/>
<protein>
    <recommendedName>
        <fullName evidence="2">DUF418 domain-containing protein</fullName>
    </recommendedName>
</protein>
<feature type="transmembrane region" description="Helical" evidence="1">
    <location>
        <begin position="12"/>
        <end position="35"/>
    </location>
</feature>
<dbReference type="RefSeq" id="WP_070123973.1">
    <property type="nucleotide sequence ID" value="NZ_MDHN01000009.1"/>
</dbReference>
<dbReference type="Proteomes" id="UP000175691">
    <property type="component" value="Unassembled WGS sequence"/>
</dbReference>
<dbReference type="PANTHER" id="PTHR30590">
    <property type="entry name" value="INNER MEMBRANE PROTEIN"/>
    <property type="match status" value="1"/>
</dbReference>
<dbReference type="EMBL" id="MDHN01000009">
    <property type="protein sequence ID" value="OFC71923.1"/>
    <property type="molecule type" value="Genomic_DNA"/>
</dbReference>
<feature type="domain" description="DUF418" evidence="2">
    <location>
        <begin position="218"/>
        <end position="371"/>
    </location>
</feature>
<accession>A0A1E7ZEI3</accession>
<dbReference type="PANTHER" id="PTHR30590:SF2">
    <property type="entry name" value="INNER MEMBRANE PROTEIN"/>
    <property type="match status" value="1"/>
</dbReference>
<dbReference type="InterPro" id="IPR052529">
    <property type="entry name" value="Bact_Transport_Assoc"/>
</dbReference>
<dbReference type="AlphaFoldDB" id="A0A1E7ZEI3"/>
<evidence type="ECO:0000313" key="3">
    <source>
        <dbReference type="EMBL" id="OFC71923.1"/>
    </source>
</evidence>
<keyword evidence="4" id="KW-1185">Reference proteome</keyword>
<keyword evidence="1" id="KW-0472">Membrane</keyword>
<comment type="caution">
    <text evidence="3">The sequence shown here is derived from an EMBL/GenBank/DDBJ whole genome shotgun (WGS) entry which is preliminary data.</text>
</comment>
<feature type="transmembrane region" description="Helical" evidence="1">
    <location>
        <begin position="93"/>
        <end position="116"/>
    </location>
</feature>
<sequence length="395" mass="44646">MRLHSLDAIRGVAILGILIMNIPYHVNMLVGYAHFAPPLLTDQIVSFLQLIFADGRFRTLFSILFGAGLAIQYGHCEKNKYNPSLFIKTRLNWLLLFGALHALFIFGGDILMYYAICGMIARKYLMNDNAALMTKARNFLLIGGVVILVMFAAMLVFSSPDDLMIRGSDNYQEQLSVWRSGYIIQMLAQGGVALAFLVFACIVMIWQTLGLMLLGVYLFRSGFFINGFSPQLFRKIIIAGIVSTLLAMQPLILQSIYMEEFAVMLSSISAIFVALVYAHLLVKCQQKENWLFSTLRNCGRMAFSLYLLQSICMAILFRAIMPQVNPGFEETMTRTDLLFIVVVFTAIQMLLANVVMNKFGQGPFEKLWRYCYLRSFYKKAEKAALSAIEKPTTVQ</sequence>
<feature type="transmembrane region" description="Helical" evidence="1">
    <location>
        <begin position="303"/>
        <end position="321"/>
    </location>
</feature>
<keyword evidence="1" id="KW-0812">Transmembrane</keyword>
<reference evidence="3 4" key="1">
    <citation type="submission" date="2016-08" db="EMBL/GenBank/DDBJ databases">
        <authorList>
            <person name="Seilhamer J.J."/>
        </authorList>
    </citation>
    <scope>NUCLEOTIDE SEQUENCE [LARGE SCALE GENOMIC DNA]</scope>
    <source>
        <strain evidence="3 4">KCTC 42603</strain>
    </source>
</reference>
<feature type="transmembrane region" description="Helical" evidence="1">
    <location>
        <begin position="136"/>
        <end position="157"/>
    </location>
</feature>
<evidence type="ECO:0000313" key="4">
    <source>
        <dbReference type="Proteomes" id="UP000175691"/>
    </source>
</evidence>
<proteinExistence type="predicted"/>
<dbReference type="Pfam" id="PF04235">
    <property type="entry name" value="DUF418"/>
    <property type="match status" value="1"/>
</dbReference>
<dbReference type="InterPro" id="IPR007349">
    <property type="entry name" value="DUF418"/>
</dbReference>